<evidence type="ECO:0000256" key="1">
    <source>
        <dbReference type="ARBA" id="ARBA00004533"/>
    </source>
</evidence>
<feature type="transmembrane region" description="Helical" evidence="7">
    <location>
        <begin position="33"/>
        <end position="50"/>
    </location>
</feature>
<keyword evidence="6" id="KW-0012">Acyltransferase</keyword>
<keyword evidence="2" id="KW-1003">Cell membrane</keyword>
<evidence type="ECO:0000256" key="6">
    <source>
        <dbReference type="ARBA" id="ARBA00023315"/>
    </source>
</evidence>
<gene>
    <name evidence="8" type="ORF">RU08_02805</name>
</gene>
<organism evidence="8 9">
    <name type="scientific">Pseudomonas fulva</name>
    <dbReference type="NCBI Taxonomy" id="47880"/>
    <lineage>
        <taxon>Bacteria</taxon>
        <taxon>Pseudomonadati</taxon>
        <taxon>Pseudomonadota</taxon>
        <taxon>Gammaproteobacteria</taxon>
        <taxon>Pseudomonadales</taxon>
        <taxon>Pseudomonadaceae</taxon>
        <taxon>Pseudomonas</taxon>
    </lineage>
</organism>
<accession>A0A0D0L019</accession>
<evidence type="ECO:0000256" key="3">
    <source>
        <dbReference type="ARBA" id="ARBA00022519"/>
    </source>
</evidence>
<comment type="caution">
    <text evidence="8">The sequence shown here is derived from an EMBL/GenBank/DDBJ whole genome shotgun (WGS) entry which is preliminary data.</text>
</comment>
<dbReference type="GO" id="GO:0016746">
    <property type="term" value="F:acyltransferase activity"/>
    <property type="evidence" value="ECO:0007669"/>
    <property type="project" value="UniProtKB-KW"/>
</dbReference>
<dbReference type="InterPro" id="IPR014548">
    <property type="entry name" value="Ac_Trasf"/>
</dbReference>
<sequence>MDRSRHWAGQRERGSFALMKFTALASRYLGRRALSPLLYLIVAYFFLFGAKARRSVRHYQNNLASWSARPELRPTRRSVFAQFMAFADSLLDKLDVWSGRLNFSDIELIDPHGLHGQMSGTRGQLLVGAHLGNLEVCRALAELSAQVRMNVLVHTRHAEQFNRLLKETGANNLRLIQVSELDPAVMMRLADHLERGEWLAIAGDRVPLHGERTVNVDFLGQSAPLPQGPWLLAGLLQCPVNLIDCLKIDGRYKVMLQPFTEAVQWKRSEREAVIQAWAQRYADHLAQRCLQAPRQWFNFYPFWNDHDNQSA</sequence>
<keyword evidence="3" id="KW-0997">Cell inner membrane</keyword>
<dbReference type="PIRSF" id="PIRSF028561">
    <property type="entry name" value="Ac_Trasf"/>
    <property type="match status" value="1"/>
</dbReference>
<protein>
    <submittedName>
        <fullName evidence="8">Glycosyl transferase</fullName>
    </submittedName>
</protein>
<dbReference type="EMBL" id="JXQW01000005">
    <property type="protein sequence ID" value="KIQ05681.1"/>
    <property type="molecule type" value="Genomic_DNA"/>
</dbReference>
<keyword evidence="7" id="KW-0812">Transmembrane</keyword>
<dbReference type="AlphaFoldDB" id="A0A0D0L019"/>
<evidence type="ECO:0000256" key="5">
    <source>
        <dbReference type="ARBA" id="ARBA00023136"/>
    </source>
</evidence>
<dbReference type="CDD" id="cd07984">
    <property type="entry name" value="LPLAT_LABLAT-like"/>
    <property type="match status" value="1"/>
</dbReference>
<evidence type="ECO:0000256" key="7">
    <source>
        <dbReference type="SAM" id="Phobius"/>
    </source>
</evidence>
<keyword evidence="4 8" id="KW-0808">Transferase</keyword>
<keyword evidence="5 7" id="KW-0472">Membrane</keyword>
<proteinExistence type="predicted"/>
<keyword evidence="7" id="KW-1133">Transmembrane helix</keyword>
<dbReference type="GO" id="GO:0005886">
    <property type="term" value="C:plasma membrane"/>
    <property type="evidence" value="ECO:0007669"/>
    <property type="project" value="UniProtKB-SubCell"/>
</dbReference>
<dbReference type="RefSeq" id="WP_042552280.1">
    <property type="nucleotide sequence ID" value="NZ_JXQW01000005.1"/>
</dbReference>
<dbReference type="GO" id="GO:0009247">
    <property type="term" value="P:glycolipid biosynthetic process"/>
    <property type="evidence" value="ECO:0007669"/>
    <property type="project" value="UniProtKB-ARBA"/>
</dbReference>
<dbReference type="PANTHER" id="PTHR30606">
    <property type="entry name" value="LIPID A BIOSYNTHESIS LAUROYL ACYLTRANSFERASE"/>
    <property type="match status" value="1"/>
</dbReference>
<dbReference type="OrthoDB" id="9808633at2"/>
<evidence type="ECO:0000256" key="2">
    <source>
        <dbReference type="ARBA" id="ARBA00022475"/>
    </source>
</evidence>
<evidence type="ECO:0000313" key="8">
    <source>
        <dbReference type="EMBL" id="KIQ05681.1"/>
    </source>
</evidence>
<comment type="subcellular location">
    <subcellularLocation>
        <location evidence="1">Cell inner membrane</location>
    </subcellularLocation>
</comment>
<reference evidence="8 9" key="1">
    <citation type="submission" date="2014-12" db="EMBL/GenBank/DDBJ databases">
        <title>16Stimator: statistical estimation of ribosomal gene copy numbers from draft genome assemblies.</title>
        <authorList>
            <person name="Perisin M.A."/>
            <person name="Vetter M."/>
            <person name="Gilbert J.A."/>
            <person name="Bergelson J."/>
        </authorList>
    </citation>
    <scope>NUCLEOTIDE SEQUENCE [LARGE SCALE GENOMIC DNA]</scope>
    <source>
        <strain evidence="8 9">MEJ086</strain>
    </source>
</reference>
<dbReference type="PANTHER" id="PTHR30606:SF9">
    <property type="entry name" value="LIPID A BIOSYNTHESIS LAUROYLTRANSFERASE"/>
    <property type="match status" value="1"/>
</dbReference>
<dbReference type="Pfam" id="PF03279">
    <property type="entry name" value="Lip_A_acyltrans"/>
    <property type="match status" value="1"/>
</dbReference>
<evidence type="ECO:0000256" key="4">
    <source>
        <dbReference type="ARBA" id="ARBA00022679"/>
    </source>
</evidence>
<dbReference type="InterPro" id="IPR004960">
    <property type="entry name" value="LipA_acyltrans"/>
</dbReference>
<evidence type="ECO:0000313" key="9">
    <source>
        <dbReference type="Proteomes" id="UP000032068"/>
    </source>
</evidence>
<name>A0A0D0L019_9PSED</name>
<dbReference type="Proteomes" id="UP000032068">
    <property type="component" value="Unassembled WGS sequence"/>
</dbReference>